<dbReference type="SUPFAM" id="SSF51658">
    <property type="entry name" value="Xylose isomerase-like"/>
    <property type="match status" value="1"/>
</dbReference>
<evidence type="ECO:0000313" key="2">
    <source>
        <dbReference type="Proteomes" id="UP000246077"/>
    </source>
</evidence>
<comment type="caution">
    <text evidence="1">The sequence shown here is derived from an EMBL/GenBank/DDBJ whole genome shotgun (WGS) entry which is preliminary data.</text>
</comment>
<evidence type="ECO:0000313" key="1">
    <source>
        <dbReference type="EMBL" id="PWR23966.1"/>
    </source>
</evidence>
<reference evidence="2" key="1">
    <citation type="submission" date="2018-05" db="EMBL/GenBank/DDBJ databases">
        <title>Zavarzinia sp. HR-AS.</title>
        <authorList>
            <person name="Lee Y."/>
            <person name="Jeon C.O."/>
        </authorList>
    </citation>
    <scope>NUCLEOTIDE SEQUENCE [LARGE SCALE GENOMIC DNA]</scope>
    <source>
        <strain evidence="2">DSM 1231</strain>
    </source>
</reference>
<dbReference type="NCBIfam" id="NF003818">
    <property type="entry name" value="PRK05409.1"/>
    <property type="match status" value="1"/>
</dbReference>
<accession>A0A317ECF9</accession>
<keyword evidence="2" id="KW-1185">Reference proteome</keyword>
<gene>
    <name evidence="1" type="ORF">DKG75_05310</name>
</gene>
<sequence length="314" mass="32761">MPGSWCPPAPAPSWSAAAPPPRADFVIRGVPFGRTGIGLRAPHVAALAARLDGGGPLPAFVEIHAENHMPGGAADDRLLDRIAEALPLSVHGVALSLGSAGGVDEAHLARFAGLVRRLRPALVSDHLAWSAGGGHYWNDLLPLPRSREALDVVAANVARVQDRIGRPLLVENPSAYLDFEGAAMGEGEFLAALVARTGCGLLLDLNNIVVSAANLDLDPERMLAAMPLAAAGEIHVAGHAVVPLDDGGHLLIDDHGSAVGPAVLALLSRVRALRPDLPVLLERDRDLPSLDELLAEAASIDGAFETERRRHACG</sequence>
<dbReference type="Gene3D" id="3.20.20.150">
    <property type="entry name" value="Divalent-metal-dependent TIM barrel enzymes"/>
    <property type="match status" value="1"/>
</dbReference>
<dbReference type="InterPro" id="IPR007801">
    <property type="entry name" value="MbnB/TglH/ChrH"/>
</dbReference>
<dbReference type="EMBL" id="QGLF01000001">
    <property type="protein sequence ID" value="PWR23966.1"/>
    <property type="molecule type" value="Genomic_DNA"/>
</dbReference>
<proteinExistence type="predicted"/>
<evidence type="ECO:0008006" key="3">
    <source>
        <dbReference type="Google" id="ProtNLM"/>
    </source>
</evidence>
<dbReference type="PANTHER" id="PTHR42194">
    <property type="entry name" value="UPF0276 PROTEIN HI_1600"/>
    <property type="match status" value="1"/>
</dbReference>
<dbReference type="OrthoDB" id="9763101at2"/>
<dbReference type="Pfam" id="PF05114">
    <property type="entry name" value="MbnB_TglH_ChrH"/>
    <property type="match status" value="1"/>
</dbReference>
<protein>
    <recommendedName>
        <fullName evidence="3">DUF692 domain-containing protein</fullName>
    </recommendedName>
</protein>
<organism evidence="1 2">
    <name type="scientific">Zavarzinia compransoris</name>
    <dbReference type="NCBI Taxonomy" id="1264899"/>
    <lineage>
        <taxon>Bacteria</taxon>
        <taxon>Pseudomonadati</taxon>
        <taxon>Pseudomonadota</taxon>
        <taxon>Alphaproteobacteria</taxon>
        <taxon>Rhodospirillales</taxon>
        <taxon>Zavarziniaceae</taxon>
        <taxon>Zavarzinia</taxon>
    </lineage>
</organism>
<dbReference type="PANTHER" id="PTHR42194:SF1">
    <property type="entry name" value="UPF0276 PROTEIN HI_1600"/>
    <property type="match status" value="1"/>
</dbReference>
<dbReference type="Proteomes" id="UP000246077">
    <property type="component" value="Unassembled WGS sequence"/>
</dbReference>
<dbReference type="AlphaFoldDB" id="A0A317ECF9"/>
<dbReference type="InterPro" id="IPR036237">
    <property type="entry name" value="Xyl_isomerase-like_sf"/>
</dbReference>
<name>A0A317ECF9_9PROT</name>